<dbReference type="Gene3D" id="2.10.70.100">
    <property type="match status" value="1"/>
</dbReference>
<dbReference type="PROSITE" id="PS50112">
    <property type="entry name" value="PAS"/>
    <property type="match status" value="2"/>
</dbReference>
<dbReference type="NCBIfam" id="TIGR00229">
    <property type="entry name" value="sensory_box"/>
    <property type="match status" value="2"/>
</dbReference>
<dbReference type="SMART" id="SM00387">
    <property type="entry name" value="HATPase_c"/>
    <property type="match status" value="1"/>
</dbReference>
<dbReference type="EC" id="2.7.13.3" evidence="2"/>
<dbReference type="InterPro" id="IPR013655">
    <property type="entry name" value="PAS_fold_3"/>
</dbReference>
<dbReference type="Pfam" id="PF13426">
    <property type="entry name" value="PAS_9"/>
    <property type="match status" value="1"/>
</dbReference>
<evidence type="ECO:0000313" key="9">
    <source>
        <dbReference type="Proteomes" id="UP000307702"/>
    </source>
</evidence>
<evidence type="ECO:0000259" key="6">
    <source>
        <dbReference type="PROSITE" id="PS50109"/>
    </source>
</evidence>
<gene>
    <name evidence="8" type="ORF">FCS21_08350</name>
</gene>
<dbReference type="PRINTS" id="PR00344">
    <property type="entry name" value="BCTRLSENSOR"/>
</dbReference>
<dbReference type="Proteomes" id="UP000307702">
    <property type="component" value="Unassembled WGS sequence"/>
</dbReference>
<dbReference type="GO" id="GO:0000155">
    <property type="term" value="F:phosphorelay sensor kinase activity"/>
    <property type="evidence" value="ECO:0007669"/>
    <property type="project" value="InterPro"/>
</dbReference>
<dbReference type="InterPro" id="IPR004358">
    <property type="entry name" value="Sig_transdc_His_kin-like_C"/>
</dbReference>
<name>A0A8H2JL66_9GAMM</name>
<dbReference type="Gene3D" id="3.30.565.10">
    <property type="entry name" value="Histidine kinase-like ATPase, C-terminal domain"/>
    <property type="match status" value="1"/>
</dbReference>
<evidence type="ECO:0000313" key="8">
    <source>
        <dbReference type="EMBL" id="TMM45490.1"/>
    </source>
</evidence>
<keyword evidence="4" id="KW-0808">Transferase</keyword>
<protein>
    <recommendedName>
        <fullName evidence="2">histidine kinase</fullName>
        <ecNumber evidence="2">2.7.13.3</ecNumber>
    </recommendedName>
</protein>
<comment type="caution">
    <text evidence="8">The sequence shown here is derived from an EMBL/GenBank/DDBJ whole genome shotgun (WGS) entry which is preliminary data.</text>
</comment>
<dbReference type="PROSITE" id="PS50109">
    <property type="entry name" value="HIS_KIN"/>
    <property type="match status" value="1"/>
</dbReference>
<dbReference type="InterPro" id="IPR001610">
    <property type="entry name" value="PAC"/>
</dbReference>
<dbReference type="PANTHER" id="PTHR43304:SF1">
    <property type="entry name" value="PAC DOMAIN-CONTAINING PROTEIN"/>
    <property type="match status" value="1"/>
</dbReference>
<dbReference type="SUPFAM" id="SSF55874">
    <property type="entry name" value="ATPase domain of HSP90 chaperone/DNA topoisomerase II/histidine kinase"/>
    <property type="match status" value="1"/>
</dbReference>
<dbReference type="SUPFAM" id="SSF55785">
    <property type="entry name" value="PYP-like sensor domain (PAS domain)"/>
    <property type="match status" value="3"/>
</dbReference>
<dbReference type="SMART" id="SM00388">
    <property type="entry name" value="HisKA"/>
    <property type="match status" value="1"/>
</dbReference>
<evidence type="ECO:0000256" key="4">
    <source>
        <dbReference type="ARBA" id="ARBA00022679"/>
    </source>
</evidence>
<accession>A0A8H2JL66</accession>
<dbReference type="Pfam" id="PF00512">
    <property type="entry name" value="HisKA"/>
    <property type="match status" value="1"/>
</dbReference>
<reference evidence="8 9" key="1">
    <citation type="submission" date="2019-05" db="EMBL/GenBank/DDBJ databases">
        <title>Colwellia ponticola sp. nov., isolated from seawater.</title>
        <authorList>
            <person name="Yoon J.-H."/>
        </authorList>
    </citation>
    <scope>NUCLEOTIDE SEQUENCE [LARGE SCALE GENOMIC DNA]</scope>
    <source>
        <strain evidence="8 9">OISW-25</strain>
    </source>
</reference>
<sequence length="607" mass="67908">MPIDTPKHIYEKLFSQSLDMMCVANTAGYFQLVNPSFSEKLGYSEVELLSTAMIDFIHPNDIDKTLQVFALLSNGQHSLCFENSYRHKNNGYLTLAWTGHVDADSGLIYLIARDITQQVKVSNKLQHLQQALEQETIYAETDVNGVITKVNDKFCQISGYSAAELLGHTHQLVNSGYHSSLFFRELWQTISSGKIWSGAIKNRKKNGDYYFVQSILIPIFDNNEISSYVAIRQDITDKVNSDYNCLKALKILNETSAAAKIGGWELEISTGVLSWTDETLRILEVDELYGATPLLTQGLELFIDKDIPIIENAVHRAITYGEPYALELQASTPKGNIKWIYTNGKANYIDGKIVTLSGTIQDIHERKITEINYNKEKQKNIVNAKFAALGELSASIAHEINNPLGVISGYAELLQLTSTSASAADICNKSDIILKSCDRISHIVKSLKKYSRTDEERQYRVCSLQDLIQEAVVLTKPKLKQRMIRLQCHLIEDVQILCNEIEIEQVMVNLINNAIDAVLLLPDKWVDISMIETPTDYNVVVTDAGLGIPLDKQHVIFEPFFTSKKASEGTGLGLSIVKGILDSHDATISIDNNSINTRFTISFPKSV</sequence>
<dbReference type="CDD" id="cd00082">
    <property type="entry name" value="HisKA"/>
    <property type="match status" value="1"/>
</dbReference>
<dbReference type="InterPro" id="IPR005467">
    <property type="entry name" value="His_kinase_dom"/>
</dbReference>
<dbReference type="SMART" id="SM00086">
    <property type="entry name" value="PAC"/>
    <property type="match status" value="3"/>
</dbReference>
<dbReference type="InterPro" id="IPR035965">
    <property type="entry name" value="PAS-like_dom_sf"/>
</dbReference>
<feature type="domain" description="PAS" evidence="7">
    <location>
        <begin position="6"/>
        <end position="76"/>
    </location>
</feature>
<proteinExistence type="predicted"/>
<dbReference type="Pfam" id="PF02518">
    <property type="entry name" value="HATPase_c"/>
    <property type="match status" value="1"/>
</dbReference>
<organism evidence="8 9">
    <name type="scientific">Colwellia ponticola</name>
    <dbReference type="NCBI Taxonomy" id="2304625"/>
    <lineage>
        <taxon>Bacteria</taxon>
        <taxon>Pseudomonadati</taxon>
        <taxon>Pseudomonadota</taxon>
        <taxon>Gammaproteobacteria</taxon>
        <taxon>Alteromonadales</taxon>
        <taxon>Colwelliaceae</taxon>
        <taxon>Colwellia</taxon>
    </lineage>
</organism>
<dbReference type="PANTHER" id="PTHR43304">
    <property type="entry name" value="PHYTOCHROME-LIKE PROTEIN CPH1"/>
    <property type="match status" value="1"/>
</dbReference>
<dbReference type="AlphaFoldDB" id="A0A8H2JL66"/>
<evidence type="ECO:0000256" key="3">
    <source>
        <dbReference type="ARBA" id="ARBA00022553"/>
    </source>
</evidence>
<evidence type="ECO:0000259" key="7">
    <source>
        <dbReference type="PROSITE" id="PS50112"/>
    </source>
</evidence>
<dbReference type="CDD" id="cd00130">
    <property type="entry name" value="PAS"/>
    <property type="match status" value="2"/>
</dbReference>
<keyword evidence="9" id="KW-1185">Reference proteome</keyword>
<dbReference type="InterPro" id="IPR036097">
    <property type="entry name" value="HisK_dim/P_sf"/>
</dbReference>
<dbReference type="OrthoDB" id="9808408at2"/>
<dbReference type="InterPro" id="IPR003661">
    <property type="entry name" value="HisK_dim/P_dom"/>
</dbReference>
<dbReference type="InterPro" id="IPR000014">
    <property type="entry name" value="PAS"/>
</dbReference>
<dbReference type="InterPro" id="IPR036890">
    <property type="entry name" value="HATPase_C_sf"/>
</dbReference>
<evidence type="ECO:0000256" key="1">
    <source>
        <dbReference type="ARBA" id="ARBA00000085"/>
    </source>
</evidence>
<dbReference type="CDD" id="cd00075">
    <property type="entry name" value="HATPase"/>
    <property type="match status" value="1"/>
</dbReference>
<dbReference type="Pfam" id="PF08447">
    <property type="entry name" value="PAS_3"/>
    <property type="match status" value="1"/>
</dbReference>
<evidence type="ECO:0000256" key="2">
    <source>
        <dbReference type="ARBA" id="ARBA00012438"/>
    </source>
</evidence>
<dbReference type="InterPro" id="IPR052162">
    <property type="entry name" value="Sensor_kinase/Photoreceptor"/>
</dbReference>
<keyword evidence="3" id="KW-0597">Phosphoprotein</keyword>
<dbReference type="SUPFAM" id="SSF47384">
    <property type="entry name" value="Homodimeric domain of signal transducing histidine kinase"/>
    <property type="match status" value="1"/>
</dbReference>
<dbReference type="SMART" id="SM00091">
    <property type="entry name" value="PAS"/>
    <property type="match status" value="2"/>
</dbReference>
<dbReference type="Gene3D" id="3.30.450.20">
    <property type="entry name" value="PAS domain"/>
    <property type="match status" value="3"/>
</dbReference>
<evidence type="ECO:0000256" key="5">
    <source>
        <dbReference type="ARBA" id="ARBA00022777"/>
    </source>
</evidence>
<comment type="catalytic activity">
    <reaction evidence="1">
        <text>ATP + protein L-histidine = ADP + protein N-phospho-L-histidine.</text>
        <dbReference type="EC" id="2.7.13.3"/>
    </reaction>
</comment>
<feature type="domain" description="PAS" evidence="7">
    <location>
        <begin position="124"/>
        <end position="169"/>
    </location>
</feature>
<keyword evidence="5" id="KW-0418">Kinase</keyword>
<feature type="domain" description="Histidine kinase" evidence="6">
    <location>
        <begin position="395"/>
        <end position="607"/>
    </location>
</feature>
<dbReference type="EMBL" id="SZVP01000006">
    <property type="protein sequence ID" value="TMM45490.1"/>
    <property type="molecule type" value="Genomic_DNA"/>
</dbReference>
<dbReference type="Gene3D" id="1.10.287.130">
    <property type="match status" value="1"/>
</dbReference>
<dbReference type="InterPro" id="IPR003594">
    <property type="entry name" value="HATPase_dom"/>
</dbReference>